<feature type="transmembrane region" description="Helical" evidence="1">
    <location>
        <begin position="12"/>
        <end position="30"/>
    </location>
</feature>
<protein>
    <submittedName>
        <fullName evidence="2">Holin</fullName>
    </submittedName>
</protein>
<keyword evidence="3" id="KW-1185">Reference proteome</keyword>
<sequence>MKQDDHNFISGVLAWIGYIAIATLGALANYADKVDKGEKFSITTLLLRWVIAAFASSIMALYGESQDWDKKFIFIACGIAGYMGVTAIKLGENILKQRFGGSPPEEKKE</sequence>
<feature type="transmembrane region" description="Helical" evidence="1">
    <location>
        <begin position="42"/>
        <end position="60"/>
    </location>
</feature>
<keyword evidence="1" id="KW-0812">Transmembrane</keyword>
<proteinExistence type="predicted"/>
<gene>
    <name evidence="2" type="ORF">AAM37_gp81</name>
</gene>
<dbReference type="Proteomes" id="UP000317930">
    <property type="component" value="Segment"/>
</dbReference>
<evidence type="ECO:0000313" key="2">
    <source>
        <dbReference type="EMBL" id="QDH45751.1"/>
    </source>
</evidence>
<dbReference type="Pfam" id="PF16083">
    <property type="entry name" value="Phage_holin_3_3"/>
    <property type="match status" value="1"/>
</dbReference>
<dbReference type="InterPro" id="IPR032126">
    <property type="entry name" value="LydA_holin"/>
</dbReference>
<feature type="transmembrane region" description="Helical" evidence="1">
    <location>
        <begin position="72"/>
        <end position="90"/>
    </location>
</feature>
<keyword evidence="1" id="KW-1133">Transmembrane helix</keyword>
<reference evidence="2 3" key="1">
    <citation type="submission" date="2019-04" db="EMBL/GenBank/DDBJ databases">
        <title>Complete genome sequence of Pantoea sp. infecting bacteriophage vB_PagM_AAM37.</title>
        <authorList>
            <person name="Truncaite L."/>
            <person name="Simoliuniene M."/>
            <person name="Zajanckauskaite A."/>
            <person name="Meskys R."/>
            <person name="Simoliunas E."/>
        </authorList>
    </citation>
    <scope>NUCLEOTIDE SEQUENCE [LARGE SCALE GENOMIC DNA]</scope>
    <source>
        <strain evidence="2">AAM37</strain>
    </source>
</reference>
<accession>A0A513ZYJ9</accession>
<evidence type="ECO:0000313" key="3">
    <source>
        <dbReference type="Proteomes" id="UP000317930"/>
    </source>
</evidence>
<name>A0A513ZYJ9_9CAUD</name>
<evidence type="ECO:0000256" key="1">
    <source>
        <dbReference type="SAM" id="Phobius"/>
    </source>
</evidence>
<organism evidence="2 3">
    <name type="scientific">Pantoea phage vB_PagM_AAM37</name>
    <dbReference type="NCBI Taxonomy" id="2588093"/>
    <lineage>
        <taxon>Viruses</taxon>
        <taxon>Duplodnaviria</taxon>
        <taxon>Heunggongvirae</taxon>
        <taxon>Uroviricota</taxon>
        <taxon>Caudoviricetes</taxon>
        <taxon>Dibbivirus</taxon>
        <taxon>Dibbivirus AAM37</taxon>
    </lineage>
</organism>
<dbReference type="EMBL" id="MK798143">
    <property type="protein sequence ID" value="QDH45751.1"/>
    <property type="molecule type" value="Genomic_DNA"/>
</dbReference>
<keyword evidence="1" id="KW-0472">Membrane</keyword>